<dbReference type="EMBL" id="CP073767">
    <property type="protein sequence ID" value="UWZ51525.1"/>
    <property type="molecule type" value="Genomic_DNA"/>
</dbReference>
<dbReference type="RefSeq" id="WP_033359176.1">
    <property type="nucleotide sequence ID" value="NZ_CP073767.1"/>
</dbReference>
<name>A0A9Q9IFC6_9ACTN</name>
<dbReference type="InterPro" id="IPR023286">
    <property type="entry name" value="ABATE_dom_sf"/>
</dbReference>
<keyword evidence="4" id="KW-1185">Reference proteome</keyword>
<dbReference type="OrthoDB" id="123307at2"/>
<dbReference type="KEGG" id="daur:Daura_32895"/>
<dbReference type="Gene3D" id="1.10.3300.10">
    <property type="entry name" value="Jann2411-like domain"/>
    <property type="match status" value="1"/>
</dbReference>
<proteinExistence type="predicted"/>
<evidence type="ECO:0000256" key="1">
    <source>
        <dbReference type="SAM" id="MobiDB-lite"/>
    </source>
</evidence>
<accession>A0A9Q9IFC6</accession>
<evidence type="ECO:0000259" key="2">
    <source>
        <dbReference type="Pfam" id="PF11706"/>
    </source>
</evidence>
<dbReference type="SUPFAM" id="SSF160904">
    <property type="entry name" value="Jann2411-like"/>
    <property type="match status" value="1"/>
</dbReference>
<dbReference type="InterPro" id="IPR010852">
    <property type="entry name" value="ABATE"/>
</dbReference>
<organism evidence="3 4">
    <name type="scientific">Dactylosporangium aurantiacum</name>
    <dbReference type="NCBI Taxonomy" id="35754"/>
    <lineage>
        <taxon>Bacteria</taxon>
        <taxon>Bacillati</taxon>
        <taxon>Actinomycetota</taxon>
        <taxon>Actinomycetes</taxon>
        <taxon>Micromonosporales</taxon>
        <taxon>Micromonosporaceae</taxon>
        <taxon>Dactylosporangium</taxon>
    </lineage>
</organism>
<dbReference type="AlphaFoldDB" id="A0A9Q9IFC6"/>
<dbReference type="PANTHER" id="PTHR35525:SF3">
    <property type="entry name" value="BLL6575 PROTEIN"/>
    <property type="match status" value="1"/>
</dbReference>
<dbReference type="Proteomes" id="UP001058003">
    <property type="component" value="Chromosome"/>
</dbReference>
<sequence length="205" mass="20605">MSFRRGTGRLCLDFADTLRDRGTATPVDELADGAALAAWVGQFGPVAPTPGSSVPAAILAGARRLREAVHTLVMARAAGPGAEAGDLPAGAGGPGAEARGLVNDAAGRSVPVPRLDAGGALRWQAADPVTATLALVARDALDLVTSPAAGRVRACADPRCGALFLDGSRTGTRRWCAADPCGNRARRRPARTAASAGLSGARPPG</sequence>
<protein>
    <submittedName>
        <fullName evidence="3">ABATE domain-containing protein</fullName>
    </submittedName>
</protein>
<feature type="domain" description="Zinc finger CGNR" evidence="2">
    <location>
        <begin position="151"/>
        <end position="191"/>
    </location>
</feature>
<feature type="region of interest" description="Disordered" evidence="1">
    <location>
        <begin position="181"/>
        <end position="205"/>
    </location>
</feature>
<evidence type="ECO:0000313" key="3">
    <source>
        <dbReference type="EMBL" id="UWZ51525.1"/>
    </source>
</evidence>
<reference evidence="3" key="1">
    <citation type="submission" date="2021-04" db="EMBL/GenBank/DDBJ databases">
        <title>Dactylosporangium aurantiacum NRRL B-8018 full assembly.</title>
        <authorList>
            <person name="Hartkoorn R.C."/>
            <person name="Beaudoing E."/>
            <person name="Hot D."/>
        </authorList>
    </citation>
    <scope>NUCLEOTIDE SEQUENCE</scope>
    <source>
        <strain evidence="3">NRRL B-8018</strain>
    </source>
</reference>
<dbReference type="InterPro" id="IPR021005">
    <property type="entry name" value="Znf_CGNR"/>
</dbReference>
<dbReference type="Pfam" id="PF07336">
    <property type="entry name" value="ABATE"/>
    <property type="match status" value="1"/>
</dbReference>
<evidence type="ECO:0000313" key="4">
    <source>
        <dbReference type="Proteomes" id="UP001058003"/>
    </source>
</evidence>
<gene>
    <name evidence="3" type="ORF">Daura_32895</name>
</gene>
<dbReference type="Pfam" id="PF11706">
    <property type="entry name" value="zf-CGNR"/>
    <property type="match status" value="1"/>
</dbReference>
<dbReference type="PANTHER" id="PTHR35525">
    <property type="entry name" value="BLL6575 PROTEIN"/>
    <property type="match status" value="1"/>
</dbReference>